<proteinExistence type="predicted"/>
<dbReference type="Proteomes" id="UP000243937">
    <property type="component" value="Chromosome"/>
</dbReference>
<protein>
    <recommendedName>
        <fullName evidence="4">HTH araC/xylS-type domain-containing protein</fullName>
    </recommendedName>
</protein>
<reference evidence="2 3" key="1">
    <citation type="journal article" date="2014" name="Int. J. Syst. Evol. Microbiol.">
        <title>Oceanisphaera profunda sp. nov., a marine bacterium isolated from deep-sea sediment, and emended description of the genus Oceanisphaera.</title>
        <authorList>
            <person name="Xu Z."/>
            <person name="Zhang X.Y."/>
            <person name="Su H.N."/>
            <person name="Yu Z.C."/>
            <person name="Liu C."/>
            <person name="Li H."/>
            <person name="Chen X.L."/>
            <person name="Song X.Y."/>
            <person name="Xie B.B."/>
            <person name="Qin Q.L."/>
            <person name="Zhou B.C."/>
            <person name="Shi M."/>
            <person name="Huang Y."/>
            <person name="Zhang Y.Z."/>
        </authorList>
    </citation>
    <scope>NUCLEOTIDE SEQUENCE [LARGE SCALE GENOMIC DNA]</scope>
    <source>
        <strain evidence="2 3">SM1222</strain>
    </source>
</reference>
<evidence type="ECO:0000256" key="1">
    <source>
        <dbReference type="ARBA" id="ARBA00023125"/>
    </source>
</evidence>
<dbReference type="GO" id="GO:0003677">
    <property type="term" value="F:DNA binding"/>
    <property type="evidence" value="ECO:0007669"/>
    <property type="project" value="UniProtKB-KW"/>
</dbReference>
<evidence type="ECO:0000313" key="3">
    <source>
        <dbReference type="Proteomes" id="UP000243937"/>
    </source>
</evidence>
<sequence>MTTAAQHSIHYQLLEPAHLIPGKRHRYLKGLLFIVHQGAGLLQLGPHFYVLGKDDAVFLPADTLFTWHTVAHSRISRLAFSPRLVQPRQAGLLTAAPLLLAGAARLANWPSTHPANAGHELDWQGAYGRLCRVLHDELQHLTPQPLTASSKAASLTKLQQIMSANLVNFALTKPQEAEFQARFNMAPADFKRQAALLTILRELAKTADLAQLVQSYGFSSVAEFEQACAHWLAS</sequence>
<dbReference type="RefSeq" id="WP_087037209.1">
    <property type="nucleotide sequence ID" value="NZ_CP021377.1"/>
</dbReference>
<dbReference type="EMBL" id="CP021377">
    <property type="protein sequence ID" value="ART83057.1"/>
    <property type="molecule type" value="Genomic_DNA"/>
</dbReference>
<dbReference type="SUPFAM" id="SSF51215">
    <property type="entry name" value="Regulatory protein AraC"/>
    <property type="match status" value="1"/>
</dbReference>
<dbReference type="InterPro" id="IPR037923">
    <property type="entry name" value="HTH-like"/>
</dbReference>
<dbReference type="AlphaFoldDB" id="A0A1Y0D774"/>
<accession>A0A1Y0D774</accession>
<gene>
    <name evidence="2" type="ORF">CBP31_10840</name>
</gene>
<dbReference type="KEGG" id="opf:CBP31_10840"/>
<evidence type="ECO:0000313" key="2">
    <source>
        <dbReference type="EMBL" id="ART83057.1"/>
    </source>
</evidence>
<keyword evidence="1" id="KW-0238">DNA-binding</keyword>
<keyword evidence="3" id="KW-1185">Reference proteome</keyword>
<evidence type="ECO:0008006" key="4">
    <source>
        <dbReference type="Google" id="ProtNLM"/>
    </source>
</evidence>
<name>A0A1Y0D774_9GAMM</name>
<organism evidence="2 3">
    <name type="scientific">Oceanisphaera profunda</name>
    <dbReference type="NCBI Taxonomy" id="1416627"/>
    <lineage>
        <taxon>Bacteria</taxon>
        <taxon>Pseudomonadati</taxon>
        <taxon>Pseudomonadota</taxon>
        <taxon>Gammaproteobacteria</taxon>
        <taxon>Aeromonadales</taxon>
        <taxon>Aeromonadaceae</taxon>
        <taxon>Oceanisphaera</taxon>
    </lineage>
</organism>
<dbReference type="OrthoDB" id="5916374at2"/>